<dbReference type="STRING" id="329726.AM1_6254"/>
<dbReference type="KEGG" id="amr:AM1_6254"/>
<sequence length="53" mass="5778">MLGLIGTSLDGANLIVINLCGTNLEEARKILLLKLGNQIPRKKQSTVMNLMLN</sequence>
<gene>
    <name evidence="1" type="ordered locus">AM1_6254</name>
</gene>
<reference evidence="1 2" key="1">
    <citation type="journal article" date="2008" name="Proc. Natl. Acad. Sci. U.S.A.">
        <title>Niche adaptation and genome expansion in the chlorophyll d-producing cyanobacterium Acaryochloris marina.</title>
        <authorList>
            <person name="Swingley W.D."/>
            <person name="Chen M."/>
            <person name="Cheung P.C."/>
            <person name="Conrad A.L."/>
            <person name="Dejesa L.C."/>
            <person name="Hao J."/>
            <person name="Honchak B.M."/>
            <person name="Karbach L.E."/>
            <person name="Kurdoglu A."/>
            <person name="Lahiri S."/>
            <person name="Mastrian S.D."/>
            <person name="Miyashita H."/>
            <person name="Page L."/>
            <person name="Ramakrishna P."/>
            <person name="Satoh S."/>
            <person name="Sattley W.M."/>
            <person name="Shimada Y."/>
            <person name="Taylor H.L."/>
            <person name="Tomo T."/>
            <person name="Tsuchiya T."/>
            <person name="Wang Z.T."/>
            <person name="Raymond J."/>
            <person name="Mimuro M."/>
            <person name="Blankenship R.E."/>
            <person name="Touchman J.W."/>
        </authorList>
    </citation>
    <scope>NUCLEOTIDE SEQUENCE [LARGE SCALE GENOMIC DNA]</scope>
    <source>
        <strain evidence="2">MBIC 11017</strain>
    </source>
</reference>
<organism evidence="1 2">
    <name type="scientific">Acaryochloris marina (strain MBIC 11017)</name>
    <dbReference type="NCBI Taxonomy" id="329726"/>
    <lineage>
        <taxon>Bacteria</taxon>
        <taxon>Bacillati</taxon>
        <taxon>Cyanobacteriota</taxon>
        <taxon>Cyanophyceae</taxon>
        <taxon>Acaryochloridales</taxon>
        <taxon>Acaryochloridaceae</taxon>
        <taxon>Acaryochloris</taxon>
    </lineage>
</organism>
<evidence type="ECO:0000313" key="1">
    <source>
        <dbReference type="EMBL" id="ABW31186.1"/>
    </source>
</evidence>
<dbReference type="AlphaFoldDB" id="B0C669"/>
<dbReference type="HOGENOM" id="CLU_3057366_0_0_3"/>
<evidence type="ECO:0000313" key="2">
    <source>
        <dbReference type="Proteomes" id="UP000000268"/>
    </source>
</evidence>
<protein>
    <submittedName>
        <fullName evidence="1">Uncharacterized protein</fullName>
    </submittedName>
</protein>
<name>B0C669_ACAM1</name>
<dbReference type="EMBL" id="CP000828">
    <property type="protein sequence ID" value="ABW31186.1"/>
    <property type="molecule type" value="Genomic_DNA"/>
</dbReference>
<dbReference type="Proteomes" id="UP000000268">
    <property type="component" value="Chromosome"/>
</dbReference>
<accession>B0C669</accession>
<proteinExistence type="predicted"/>
<keyword evidence="2" id="KW-1185">Reference proteome</keyword>